<proteinExistence type="predicted"/>
<keyword evidence="1" id="KW-0812">Transmembrane</keyword>
<protein>
    <submittedName>
        <fullName evidence="2">Uncharacterized protein</fullName>
    </submittedName>
</protein>
<dbReference type="AlphaFoldDB" id="A0A147BCU9"/>
<keyword evidence="1" id="KW-1133">Transmembrane helix</keyword>
<accession>A0A147BCU9</accession>
<organism evidence="2">
    <name type="scientific">Ixodes ricinus</name>
    <name type="common">Common tick</name>
    <name type="synonym">Acarus ricinus</name>
    <dbReference type="NCBI Taxonomy" id="34613"/>
    <lineage>
        <taxon>Eukaryota</taxon>
        <taxon>Metazoa</taxon>
        <taxon>Ecdysozoa</taxon>
        <taxon>Arthropoda</taxon>
        <taxon>Chelicerata</taxon>
        <taxon>Arachnida</taxon>
        <taxon>Acari</taxon>
        <taxon>Parasitiformes</taxon>
        <taxon>Ixodida</taxon>
        <taxon>Ixodoidea</taxon>
        <taxon>Ixodidae</taxon>
        <taxon>Ixodinae</taxon>
        <taxon>Ixodes</taxon>
    </lineage>
</organism>
<name>A0A147BCU9_IXORI</name>
<feature type="transmembrane region" description="Helical" evidence="1">
    <location>
        <begin position="27"/>
        <end position="52"/>
    </location>
</feature>
<dbReference type="EMBL" id="GEGO01007229">
    <property type="protein sequence ID" value="JAR88175.1"/>
    <property type="molecule type" value="Transcribed_RNA"/>
</dbReference>
<evidence type="ECO:0000313" key="2">
    <source>
        <dbReference type="EMBL" id="JAR88175.1"/>
    </source>
</evidence>
<evidence type="ECO:0000256" key="1">
    <source>
        <dbReference type="SAM" id="Phobius"/>
    </source>
</evidence>
<sequence>MVVAPPLTCVPPSTVTSPVGYWGRLEVLLAALLLAVAAALLLVALLVLVVVLTGALVDVRLGSAGGGVVVEGGGRTSLAPPTISNPRTLVVCCAWGALWVGACDAVGGALAASEAGVNTITVPSTVVRKLRKPRTVTVGRAVCATTACVRASARATYTGPVSSLSTEPAKQATTTRSATPLRQFLRPMAPTEGKADDTPGMLADFSASVILGGVVRPAALPP</sequence>
<reference evidence="2" key="1">
    <citation type="journal article" date="2018" name="PLoS Negl. Trop. Dis.">
        <title>Sialome diversity of ticks revealed by RNAseq of single tick salivary glands.</title>
        <authorList>
            <person name="Perner J."/>
            <person name="Kropackova S."/>
            <person name="Kopacek P."/>
            <person name="Ribeiro J.M."/>
        </authorList>
    </citation>
    <scope>NUCLEOTIDE SEQUENCE</scope>
    <source>
        <strain evidence="2">Siblings of single egg batch collected in Ceske Budejovice</strain>
        <tissue evidence="2">Salivary glands</tissue>
    </source>
</reference>
<keyword evidence="1" id="KW-0472">Membrane</keyword>